<keyword evidence="1" id="KW-1185">Reference proteome</keyword>
<dbReference type="InterPro" id="IPR011009">
    <property type="entry name" value="Kinase-like_dom_sf"/>
</dbReference>
<dbReference type="Gene3D" id="1.10.510.10">
    <property type="entry name" value="Transferase(Phosphotransferase) domain 1"/>
    <property type="match status" value="1"/>
</dbReference>
<evidence type="ECO:0000313" key="1">
    <source>
        <dbReference type="Proteomes" id="UP000887578"/>
    </source>
</evidence>
<name>A0A914QBK5_9BILA</name>
<dbReference type="WBParaSite" id="PDA_v2.g28611.t1">
    <property type="protein sequence ID" value="PDA_v2.g28611.t1"/>
    <property type="gene ID" value="PDA_v2.g28611"/>
</dbReference>
<dbReference type="Gene3D" id="3.30.200.20">
    <property type="entry name" value="Phosphorylase Kinase, domain 1"/>
    <property type="match status" value="1"/>
</dbReference>
<dbReference type="SUPFAM" id="SSF56112">
    <property type="entry name" value="Protein kinase-like (PK-like)"/>
    <property type="match status" value="1"/>
</dbReference>
<proteinExistence type="predicted"/>
<organism evidence="1 2">
    <name type="scientific">Panagrolaimus davidi</name>
    <dbReference type="NCBI Taxonomy" id="227884"/>
    <lineage>
        <taxon>Eukaryota</taxon>
        <taxon>Metazoa</taxon>
        <taxon>Ecdysozoa</taxon>
        <taxon>Nematoda</taxon>
        <taxon>Chromadorea</taxon>
        <taxon>Rhabditida</taxon>
        <taxon>Tylenchina</taxon>
        <taxon>Panagrolaimomorpha</taxon>
        <taxon>Panagrolaimoidea</taxon>
        <taxon>Panagrolaimidae</taxon>
        <taxon>Panagrolaimus</taxon>
    </lineage>
</organism>
<sequence length="178" mass="20845">MEVYVLMELKKSNAKHFCDILDRGRANGYNFVVMTLVGPSFDFNITSPKSVKTVRHLAAEFLKENKLNKFKLKKSIVLQTVQHIHCIELTKGSLPWKHLESRDEIGQLKEKCRGESIKLLMGGCPKEYVTILDYIDNICYYHTPDYNLIRQHFKTALQINNLNEYPYDWENQPHQLNN</sequence>
<dbReference type="PANTHER" id="PTHR11909">
    <property type="entry name" value="CASEIN KINASE-RELATED"/>
    <property type="match status" value="1"/>
</dbReference>
<accession>A0A914QBK5</accession>
<dbReference type="Proteomes" id="UP000887578">
    <property type="component" value="Unplaced"/>
</dbReference>
<protein>
    <submittedName>
        <fullName evidence="2">Uncharacterized protein</fullName>
    </submittedName>
</protein>
<evidence type="ECO:0000313" key="2">
    <source>
        <dbReference type="WBParaSite" id="PDA_v2.g28611.t1"/>
    </source>
</evidence>
<reference evidence="2" key="1">
    <citation type="submission" date="2022-11" db="UniProtKB">
        <authorList>
            <consortium name="WormBaseParasite"/>
        </authorList>
    </citation>
    <scope>IDENTIFICATION</scope>
</reference>
<dbReference type="AlphaFoldDB" id="A0A914QBK5"/>
<dbReference type="InterPro" id="IPR050235">
    <property type="entry name" value="CK1_Ser-Thr_kinase"/>
</dbReference>